<dbReference type="SMART" id="SM00054">
    <property type="entry name" value="EFh"/>
    <property type="match status" value="2"/>
</dbReference>
<evidence type="ECO:0000256" key="6">
    <source>
        <dbReference type="ARBA" id="ARBA00023054"/>
    </source>
</evidence>
<evidence type="ECO:0000256" key="3">
    <source>
        <dbReference type="ARBA" id="ARBA00004654"/>
    </source>
</evidence>
<dbReference type="Gene3D" id="1.20.5.2440">
    <property type="match status" value="1"/>
</dbReference>
<dbReference type="InterPro" id="IPR057316">
    <property type="entry name" value="Rab11-FIP3/4_dom"/>
</dbReference>
<evidence type="ECO:0000256" key="1">
    <source>
        <dbReference type="ARBA" id="ARBA00004214"/>
    </source>
</evidence>
<dbReference type="PROSITE" id="PS51511">
    <property type="entry name" value="FIP_RBD"/>
    <property type="match status" value="1"/>
</dbReference>
<dbReference type="SUPFAM" id="SSF47473">
    <property type="entry name" value="EF-hand"/>
    <property type="match status" value="1"/>
</dbReference>
<dbReference type="GO" id="GO:0055038">
    <property type="term" value="C:recycling endosome membrane"/>
    <property type="evidence" value="ECO:0007669"/>
    <property type="project" value="UniProtKB-SubCell"/>
</dbReference>
<dbReference type="Pfam" id="PF09457">
    <property type="entry name" value="RBD-FIP"/>
    <property type="match status" value="1"/>
</dbReference>
<dbReference type="GO" id="GO:0030496">
    <property type="term" value="C:midbody"/>
    <property type="evidence" value="ECO:0007669"/>
    <property type="project" value="UniProtKB-SubCell"/>
</dbReference>
<feature type="compositionally biased region" description="Acidic residues" evidence="9">
    <location>
        <begin position="166"/>
        <end position="183"/>
    </location>
</feature>
<dbReference type="SUPFAM" id="SSF144270">
    <property type="entry name" value="Eferin C-derminal domain-like"/>
    <property type="match status" value="1"/>
</dbReference>
<comment type="caution">
    <text evidence="12">The sequence shown here is derived from an EMBL/GenBank/DDBJ whole genome shotgun (WGS) entry which is preliminary data.</text>
</comment>
<keyword evidence="13" id="KW-1185">Reference proteome</keyword>
<dbReference type="Proteomes" id="UP001634394">
    <property type="component" value="Unassembled WGS sequence"/>
</dbReference>
<name>A0ABD3WPI3_SINWO</name>
<keyword evidence="4" id="KW-0813">Transport</keyword>
<feature type="coiled-coil region" evidence="8">
    <location>
        <begin position="446"/>
        <end position="473"/>
    </location>
</feature>
<feature type="compositionally biased region" description="Polar residues" evidence="9">
    <location>
        <begin position="151"/>
        <end position="163"/>
    </location>
</feature>
<dbReference type="CDD" id="cd00051">
    <property type="entry name" value="EFh"/>
    <property type="match status" value="1"/>
</dbReference>
<proteinExistence type="predicted"/>
<feature type="compositionally biased region" description="Basic and acidic residues" evidence="9">
    <location>
        <begin position="184"/>
        <end position="205"/>
    </location>
</feature>
<dbReference type="InterPro" id="IPR037245">
    <property type="entry name" value="FIP-RBD_C_sf"/>
</dbReference>
<comment type="subcellular location">
    <subcellularLocation>
        <location evidence="2">Cleavage furrow</location>
    </subcellularLocation>
    <subcellularLocation>
        <location evidence="1">Midbody</location>
    </subcellularLocation>
    <subcellularLocation>
        <location evidence="3">Recycling endosome membrane</location>
        <topology evidence="3">Peripheral membrane protein</topology>
    </subcellularLocation>
</comment>
<dbReference type="PANTHER" id="PTHR15726:SF7">
    <property type="entry name" value="NUCLEAR FALLOUT, ISOFORM J"/>
    <property type="match status" value="1"/>
</dbReference>
<dbReference type="Pfam" id="PF13499">
    <property type="entry name" value="EF-hand_7"/>
    <property type="match status" value="1"/>
</dbReference>
<dbReference type="InterPro" id="IPR002048">
    <property type="entry name" value="EF_hand_dom"/>
</dbReference>
<keyword evidence="6 8" id="KW-0175">Coiled coil</keyword>
<feature type="coiled-coil region" evidence="8">
    <location>
        <begin position="298"/>
        <end position="404"/>
    </location>
</feature>
<reference evidence="12 13" key="1">
    <citation type="submission" date="2024-11" db="EMBL/GenBank/DDBJ databases">
        <title>Chromosome-level genome assembly of the freshwater bivalve Anodonta woodiana.</title>
        <authorList>
            <person name="Chen X."/>
        </authorList>
    </citation>
    <scope>NUCLEOTIDE SEQUENCE [LARGE SCALE GENOMIC DNA]</scope>
    <source>
        <strain evidence="12">MN2024</strain>
        <tissue evidence="12">Gills</tissue>
    </source>
</reference>
<evidence type="ECO:0000256" key="8">
    <source>
        <dbReference type="SAM" id="Coils"/>
    </source>
</evidence>
<protein>
    <recommendedName>
        <fullName evidence="14">Rab11 family-interacting protein 4A</fullName>
    </recommendedName>
</protein>
<dbReference type="InterPro" id="IPR011992">
    <property type="entry name" value="EF-hand-dom_pair"/>
</dbReference>
<evidence type="ECO:0000259" key="10">
    <source>
        <dbReference type="PROSITE" id="PS50222"/>
    </source>
</evidence>
<gene>
    <name evidence="12" type="ORF">ACJMK2_033800</name>
</gene>
<evidence type="ECO:0000256" key="7">
    <source>
        <dbReference type="ARBA" id="ARBA00023136"/>
    </source>
</evidence>
<evidence type="ECO:0000256" key="5">
    <source>
        <dbReference type="ARBA" id="ARBA00022753"/>
    </source>
</evidence>
<dbReference type="EMBL" id="JBJQND010000005">
    <property type="protein sequence ID" value="KAL3875894.1"/>
    <property type="molecule type" value="Genomic_DNA"/>
</dbReference>
<keyword evidence="5" id="KW-0967">Endosome</keyword>
<dbReference type="Gene3D" id="1.10.238.10">
    <property type="entry name" value="EF-hand"/>
    <property type="match status" value="1"/>
</dbReference>
<dbReference type="PROSITE" id="PS50222">
    <property type="entry name" value="EF_HAND_2"/>
    <property type="match status" value="2"/>
</dbReference>
<evidence type="ECO:0000313" key="13">
    <source>
        <dbReference type="Proteomes" id="UP001634394"/>
    </source>
</evidence>
<feature type="domain" description="EF-hand" evidence="10">
    <location>
        <begin position="40"/>
        <end position="75"/>
    </location>
</feature>
<evidence type="ECO:0000256" key="2">
    <source>
        <dbReference type="ARBA" id="ARBA00004626"/>
    </source>
</evidence>
<evidence type="ECO:0008006" key="14">
    <source>
        <dbReference type="Google" id="ProtNLM"/>
    </source>
</evidence>
<keyword evidence="7" id="KW-0472">Membrane</keyword>
<accession>A0ABD3WPI3</accession>
<evidence type="ECO:0000256" key="9">
    <source>
        <dbReference type="SAM" id="MobiDB-lite"/>
    </source>
</evidence>
<feature type="compositionally biased region" description="Basic residues" evidence="9">
    <location>
        <begin position="206"/>
        <end position="215"/>
    </location>
</feature>
<evidence type="ECO:0000256" key="4">
    <source>
        <dbReference type="ARBA" id="ARBA00022448"/>
    </source>
</evidence>
<organism evidence="12 13">
    <name type="scientific">Sinanodonta woodiana</name>
    <name type="common">Chinese pond mussel</name>
    <name type="synonym">Anodonta woodiana</name>
    <dbReference type="NCBI Taxonomy" id="1069815"/>
    <lineage>
        <taxon>Eukaryota</taxon>
        <taxon>Metazoa</taxon>
        <taxon>Spiralia</taxon>
        <taxon>Lophotrochozoa</taxon>
        <taxon>Mollusca</taxon>
        <taxon>Bivalvia</taxon>
        <taxon>Autobranchia</taxon>
        <taxon>Heteroconchia</taxon>
        <taxon>Palaeoheterodonta</taxon>
        <taxon>Unionida</taxon>
        <taxon>Unionoidea</taxon>
        <taxon>Unionidae</taxon>
        <taxon>Unioninae</taxon>
        <taxon>Sinanodonta</taxon>
    </lineage>
</organism>
<feature type="region of interest" description="Disordered" evidence="9">
    <location>
        <begin position="139"/>
        <end position="220"/>
    </location>
</feature>
<evidence type="ECO:0000259" key="11">
    <source>
        <dbReference type="PROSITE" id="PS51511"/>
    </source>
</evidence>
<feature type="domain" description="EF-hand" evidence="10">
    <location>
        <begin position="4"/>
        <end position="39"/>
    </location>
</feature>
<feature type="domain" description="FIP-RBD" evidence="11">
    <location>
        <begin position="478"/>
        <end position="540"/>
    </location>
</feature>
<dbReference type="InterPro" id="IPR019018">
    <property type="entry name" value="Rab-bd_FIP-RBD"/>
</dbReference>
<dbReference type="Pfam" id="PF25450">
    <property type="entry name" value="Rab11-FIP3"/>
    <property type="match status" value="1"/>
</dbReference>
<dbReference type="InterPro" id="IPR051977">
    <property type="entry name" value="Rab11-interacting_regulator"/>
</dbReference>
<evidence type="ECO:0000313" key="12">
    <source>
        <dbReference type="EMBL" id="KAL3875894.1"/>
    </source>
</evidence>
<dbReference type="GO" id="GO:0032154">
    <property type="term" value="C:cleavage furrow"/>
    <property type="evidence" value="ECO:0007669"/>
    <property type="project" value="UniProtKB-SubCell"/>
</dbReference>
<sequence length="540" mass="62046">MEEAIEEKLRAIFDVCDTDGDGYITVEHLKNLAREHFSAENDEEVIGIIQLLDPEGKGKVNYQDFCQGIQQIQEVQAQLKQSTPAVTDKVKDFSFEDISPAEVQEASEASAFTYNEYDTNTDEDGQGLLIDLSTPEISRRHLPPSLMPLSENESGRSSANSRPDFTDEENYEDFGVGEDLESDTSDHNHSGSDKFSKSRRRDPASSKHHRHRGPNKRVSSAVYASQLQRSAINATDDILDDIDGSFHALNDRVKFLEQHVLELNEQKQTVGNSKLLLKGENNVLIKSVCVLFCRVHTLEEQLKDIEVKSEERVKEEEKKYKELMMKHERDRGERVDYLTSRLQTFESENEKLKIEAAKLRVENDKLRMDKLECTDRYNAVQEDYNAISAEYEEMQKKYARERKVTGQLLDELGKELEELRIYKIETEHLHSPERSRSLSLSDSQGYKQMQSEIMKLRESNKVLEVENEDLNAQLLSKCVRDGQDMLQEGNSLASELDHLTKEELLTAVKEQKEHNSRLTNYVDKIILAILEKNPSILEIR</sequence>
<dbReference type="AlphaFoldDB" id="A0ABD3WPI3"/>
<dbReference type="PANTHER" id="PTHR15726">
    <property type="entry name" value="RAB11-FAMILY INTERACTING PROTEIN"/>
    <property type="match status" value="1"/>
</dbReference>